<name>A0ABU2ZKS1_9SPHN</name>
<keyword evidence="5 9" id="KW-0812">Transmembrane</keyword>
<reference evidence="11 12" key="1">
    <citation type="submission" date="2023-09" db="EMBL/GenBank/DDBJ databases">
        <authorList>
            <person name="Rey-Velasco X."/>
        </authorList>
    </citation>
    <scope>NUCLEOTIDE SEQUENCE [LARGE SCALE GENOMIC DNA]</scope>
    <source>
        <strain evidence="11 12">F390</strain>
    </source>
</reference>
<feature type="transmembrane region" description="Helical" evidence="9">
    <location>
        <begin position="60"/>
        <end position="82"/>
    </location>
</feature>
<organism evidence="11 12">
    <name type="scientific">Croceicoccus esteveae</name>
    <dbReference type="NCBI Taxonomy" id="3075597"/>
    <lineage>
        <taxon>Bacteria</taxon>
        <taxon>Pseudomonadati</taxon>
        <taxon>Pseudomonadota</taxon>
        <taxon>Alphaproteobacteria</taxon>
        <taxon>Sphingomonadales</taxon>
        <taxon>Erythrobacteraceae</taxon>
        <taxon>Croceicoccus</taxon>
    </lineage>
</organism>
<dbReference type="PANTHER" id="PTHR32507">
    <property type="entry name" value="NA(+)/H(+) ANTIPORTER 1"/>
    <property type="match status" value="1"/>
</dbReference>
<feature type="transmembrane region" description="Helical" evidence="9">
    <location>
        <begin position="199"/>
        <end position="218"/>
    </location>
</feature>
<dbReference type="PANTHER" id="PTHR32507:SF8">
    <property type="entry name" value="CNH1P"/>
    <property type="match status" value="1"/>
</dbReference>
<feature type="transmembrane region" description="Helical" evidence="9">
    <location>
        <begin position="314"/>
        <end position="335"/>
    </location>
</feature>
<dbReference type="RefSeq" id="WP_311341384.1">
    <property type="nucleotide sequence ID" value="NZ_JAVRHS010000011.1"/>
</dbReference>
<evidence type="ECO:0000256" key="9">
    <source>
        <dbReference type="SAM" id="Phobius"/>
    </source>
</evidence>
<dbReference type="Pfam" id="PF00999">
    <property type="entry name" value="Na_H_Exchanger"/>
    <property type="match status" value="1"/>
</dbReference>
<feature type="transmembrane region" description="Helical" evidence="9">
    <location>
        <begin position="34"/>
        <end position="54"/>
    </location>
</feature>
<evidence type="ECO:0000256" key="1">
    <source>
        <dbReference type="ARBA" id="ARBA00004651"/>
    </source>
</evidence>
<feature type="transmembrane region" description="Helical" evidence="9">
    <location>
        <begin position="230"/>
        <end position="249"/>
    </location>
</feature>
<feature type="transmembrane region" description="Helical" evidence="9">
    <location>
        <begin position="6"/>
        <end position="22"/>
    </location>
</feature>
<evidence type="ECO:0000313" key="12">
    <source>
        <dbReference type="Proteomes" id="UP001259803"/>
    </source>
</evidence>
<dbReference type="Gene3D" id="1.20.1530.20">
    <property type="match status" value="1"/>
</dbReference>
<keyword evidence="4" id="KW-1003">Cell membrane</keyword>
<dbReference type="InterPro" id="IPR006153">
    <property type="entry name" value="Cation/H_exchanger_TM"/>
</dbReference>
<accession>A0ABU2ZKS1</accession>
<evidence type="ECO:0000256" key="7">
    <source>
        <dbReference type="ARBA" id="ARBA00023065"/>
    </source>
</evidence>
<evidence type="ECO:0000256" key="4">
    <source>
        <dbReference type="ARBA" id="ARBA00022475"/>
    </source>
</evidence>
<dbReference type="Proteomes" id="UP001259803">
    <property type="component" value="Unassembled WGS sequence"/>
</dbReference>
<keyword evidence="3" id="KW-0050">Antiport</keyword>
<evidence type="ECO:0000256" key="5">
    <source>
        <dbReference type="ARBA" id="ARBA00022692"/>
    </source>
</evidence>
<sequence length="420" mass="44159">MNPYHTTLATAGAVIILAYWLPRFLSRKQPAASALLIVLGMVSFAFVPGLPSAIDPRDTPALWELTSELAVIIALFSTGLKIDTLSNWARWRPTVRMLAVAMPLTIGAVALLGWWAAGLTVAGAVLLGAVLAPTDPVLAGDIQVGPPTEGGEHPIRFTLTTEAGLNDGLAFPFVYLGLLLGSVGVASASDLLTWVAQDVIYRILVGTVLGAFIGWVLGRIIFSMPSGNSLAKTGSAVVAMAGVLLVYGVTELVEGYGFIACFVAGVALRRVEADHAFHKRLHDFNEAIEHALTSLLLVLIGGIFPSLWSEQTLGSVLIAGALVFIIRPAAGMLALTRTGLAARDRLVVAFYGVRGIGSIYYLGFAAVHLEFQNEGELWAIVALTILLSSMVHGLTAGAAVKRAEERTDAGPATGNRASPS</sequence>
<evidence type="ECO:0000256" key="2">
    <source>
        <dbReference type="ARBA" id="ARBA00022448"/>
    </source>
</evidence>
<proteinExistence type="predicted"/>
<evidence type="ECO:0000256" key="8">
    <source>
        <dbReference type="ARBA" id="ARBA00023136"/>
    </source>
</evidence>
<feature type="transmembrane region" description="Helical" evidence="9">
    <location>
        <begin position="291"/>
        <end position="308"/>
    </location>
</feature>
<evidence type="ECO:0000313" key="11">
    <source>
        <dbReference type="EMBL" id="MDT0576816.1"/>
    </source>
</evidence>
<keyword evidence="12" id="KW-1185">Reference proteome</keyword>
<feature type="transmembrane region" description="Helical" evidence="9">
    <location>
        <begin position="377"/>
        <end position="400"/>
    </location>
</feature>
<comment type="subcellular location">
    <subcellularLocation>
        <location evidence="1">Cell membrane</location>
        <topology evidence="1">Multi-pass membrane protein</topology>
    </subcellularLocation>
</comment>
<dbReference type="EMBL" id="JAVRHS010000011">
    <property type="protein sequence ID" value="MDT0576816.1"/>
    <property type="molecule type" value="Genomic_DNA"/>
</dbReference>
<protein>
    <submittedName>
        <fullName evidence="11">Cation:proton antiporter</fullName>
    </submittedName>
</protein>
<evidence type="ECO:0000256" key="3">
    <source>
        <dbReference type="ARBA" id="ARBA00022449"/>
    </source>
</evidence>
<keyword evidence="7" id="KW-0406">Ion transport</keyword>
<feature type="transmembrane region" description="Helical" evidence="9">
    <location>
        <begin position="347"/>
        <end position="371"/>
    </location>
</feature>
<gene>
    <name evidence="11" type="ORF">RM533_11590</name>
</gene>
<evidence type="ECO:0000256" key="6">
    <source>
        <dbReference type="ARBA" id="ARBA00022989"/>
    </source>
</evidence>
<keyword evidence="8 9" id="KW-0472">Membrane</keyword>
<keyword evidence="2" id="KW-0813">Transport</keyword>
<dbReference type="InterPro" id="IPR038770">
    <property type="entry name" value="Na+/solute_symporter_sf"/>
</dbReference>
<keyword evidence="6 9" id="KW-1133">Transmembrane helix</keyword>
<comment type="caution">
    <text evidence="11">The sequence shown here is derived from an EMBL/GenBank/DDBJ whole genome shotgun (WGS) entry which is preliminary data.</text>
</comment>
<feature type="domain" description="Cation/H+ exchanger transmembrane" evidence="10">
    <location>
        <begin position="14"/>
        <end position="401"/>
    </location>
</feature>
<evidence type="ECO:0000259" key="10">
    <source>
        <dbReference type="Pfam" id="PF00999"/>
    </source>
</evidence>